<feature type="domain" description="Thiamine pyrophosphate enzyme N-terminal TPP-binding" evidence="6">
    <location>
        <begin position="5"/>
        <end position="124"/>
    </location>
</feature>
<comment type="similarity">
    <text evidence="1 3">Belongs to the TPP enzyme family.</text>
</comment>
<comment type="caution">
    <text evidence="7">The sequence shown here is derived from an EMBL/GenBank/DDBJ whole genome shotgun (WGS) entry which is preliminary data.</text>
</comment>
<accession>A0ABS6ISN9</accession>
<gene>
    <name evidence="7" type="ORF">KQ910_24925</name>
</gene>
<evidence type="ECO:0000313" key="8">
    <source>
        <dbReference type="Proteomes" id="UP000727907"/>
    </source>
</evidence>
<evidence type="ECO:0000259" key="6">
    <source>
        <dbReference type="Pfam" id="PF02776"/>
    </source>
</evidence>
<reference evidence="7 8" key="1">
    <citation type="submission" date="2021-06" db="EMBL/GenBank/DDBJ databases">
        <authorList>
            <person name="Lee D.H."/>
        </authorList>
    </citation>
    <scope>NUCLEOTIDE SEQUENCE [LARGE SCALE GENOMIC DNA]</scope>
    <source>
        <strain evidence="7 8">MMS21-HV4-11</strain>
    </source>
</reference>
<dbReference type="Pfam" id="PF02775">
    <property type="entry name" value="TPP_enzyme_C"/>
    <property type="match status" value="1"/>
</dbReference>
<dbReference type="CDD" id="cd00568">
    <property type="entry name" value="TPP_enzymes"/>
    <property type="match status" value="1"/>
</dbReference>
<dbReference type="CDD" id="cd07035">
    <property type="entry name" value="TPP_PYR_POX_like"/>
    <property type="match status" value="1"/>
</dbReference>
<proteinExistence type="inferred from homology"/>
<dbReference type="RefSeq" id="WP_216966414.1">
    <property type="nucleotide sequence ID" value="NZ_JAHOPB010000003.1"/>
</dbReference>
<dbReference type="PANTHER" id="PTHR18968">
    <property type="entry name" value="THIAMINE PYROPHOSPHATE ENZYMES"/>
    <property type="match status" value="1"/>
</dbReference>
<dbReference type="Pfam" id="PF02776">
    <property type="entry name" value="TPP_enzyme_N"/>
    <property type="match status" value="1"/>
</dbReference>
<sequence>MQTLTTAQTVVSMLEVNGIDTLFCLPGVQNDPFFDALYDRTNAIRPIHARHEQACAYMALGYAMASGKPSAYVVVPGPGFLNTTAALSTAYAVNAPVLALTGQIQQSMIGRNVGLLHELPDQLAIMRGLTKWADRIPSPSAAPGLVNEAFRRLLSGRQRPVALECAMDTWARRAPVELIGTAALADPCPVDEDAVERAARLLGGAERPMIVVGGGAQGAGEYVQRIAELLDAPVMTGRMGQGVIDGRHRLSITSPAGYQFWGEADVVLAVGTRLQPQQQNWGIDDTLKIIRIDADSEELDRQRKPEIGIVGDATATLRVLADRLAKHNMKRNGRAEQVAEIKAASTKKIRDLLAPQIAYLEAMRKALPEDGILVDELTQMGYAARFAWPTYRPRTFLSPGYQGTLGWGYATSLGAKIAKPDSAVLSISGDGGFMFTAMEMATAAQHGIGVVAVVFSDGAFGNVKRIQQQSFNNRTIATDLRNPDFVKMAESFSIDAVRVGSPDELSAAISRGIAKGVPLLIDCPVGQFPDPWSLVTLPRIRPRKS</sequence>
<dbReference type="Proteomes" id="UP000727907">
    <property type="component" value="Unassembled WGS sequence"/>
</dbReference>
<protein>
    <submittedName>
        <fullName evidence="7">Acetolactate synthase</fullName>
    </submittedName>
</protein>
<dbReference type="PROSITE" id="PS00187">
    <property type="entry name" value="TPP_ENZYMES"/>
    <property type="match status" value="1"/>
</dbReference>
<evidence type="ECO:0000256" key="1">
    <source>
        <dbReference type="ARBA" id="ARBA00007812"/>
    </source>
</evidence>
<evidence type="ECO:0000256" key="2">
    <source>
        <dbReference type="ARBA" id="ARBA00023052"/>
    </source>
</evidence>
<evidence type="ECO:0000259" key="5">
    <source>
        <dbReference type="Pfam" id="PF02775"/>
    </source>
</evidence>
<dbReference type="InterPro" id="IPR012000">
    <property type="entry name" value="Thiamin_PyroP_enz_cen_dom"/>
</dbReference>
<dbReference type="NCBIfam" id="NF006122">
    <property type="entry name" value="PRK08266.1"/>
    <property type="match status" value="1"/>
</dbReference>
<organism evidence="7 8">
    <name type="scientific">Reyranella humidisoli</name>
    <dbReference type="NCBI Taxonomy" id="2849149"/>
    <lineage>
        <taxon>Bacteria</taxon>
        <taxon>Pseudomonadati</taxon>
        <taxon>Pseudomonadota</taxon>
        <taxon>Alphaproteobacteria</taxon>
        <taxon>Hyphomicrobiales</taxon>
        <taxon>Reyranellaceae</taxon>
        <taxon>Reyranella</taxon>
    </lineage>
</organism>
<dbReference type="InterPro" id="IPR045229">
    <property type="entry name" value="TPP_enz"/>
</dbReference>
<dbReference type="InterPro" id="IPR000399">
    <property type="entry name" value="TPP-bd_CS"/>
</dbReference>
<keyword evidence="2 3" id="KW-0786">Thiamine pyrophosphate</keyword>
<feature type="domain" description="Thiamine pyrophosphate enzyme TPP-binding" evidence="5">
    <location>
        <begin position="382"/>
        <end position="523"/>
    </location>
</feature>
<keyword evidence="8" id="KW-1185">Reference proteome</keyword>
<dbReference type="InterPro" id="IPR011766">
    <property type="entry name" value="TPP_enzyme_TPP-bd"/>
</dbReference>
<feature type="domain" description="Thiamine pyrophosphate enzyme central" evidence="4">
    <location>
        <begin position="195"/>
        <end position="320"/>
    </location>
</feature>
<dbReference type="PANTHER" id="PTHR18968:SF167">
    <property type="entry name" value="ACETOLACTATE SYNTHASE LARGE SUBUNIT ILVB2-RELATED"/>
    <property type="match status" value="1"/>
</dbReference>
<dbReference type="InterPro" id="IPR012001">
    <property type="entry name" value="Thiamin_PyroP_enz_TPP-bd_dom"/>
</dbReference>
<evidence type="ECO:0000256" key="3">
    <source>
        <dbReference type="RuleBase" id="RU362132"/>
    </source>
</evidence>
<dbReference type="Pfam" id="PF00205">
    <property type="entry name" value="TPP_enzyme_M"/>
    <property type="match status" value="1"/>
</dbReference>
<evidence type="ECO:0000259" key="4">
    <source>
        <dbReference type="Pfam" id="PF00205"/>
    </source>
</evidence>
<name>A0ABS6ISN9_9HYPH</name>
<dbReference type="EMBL" id="JAHOPB010000003">
    <property type="protein sequence ID" value="MBU8877039.1"/>
    <property type="molecule type" value="Genomic_DNA"/>
</dbReference>
<evidence type="ECO:0000313" key="7">
    <source>
        <dbReference type="EMBL" id="MBU8877039.1"/>
    </source>
</evidence>